<dbReference type="EMBL" id="JAHWXT010000006">
    <property type="protein sequence ID" value="MCF0265989.1"/>
    <property type="molecule type" value="Genomic_DNA"/>
</dbReference>
<evidence type="ECO:0000313" key="1">
    <source>
        <dbReference type="EMBL" id="MCF0265989.1"/>
    </source>
</evidence>
<dbReference type="SUPFAM" id="SSF52266">
    <property type="entry name" value="SGNH hydrolase"/>
    <property type="match status" value="1"/>
</dbReference>
<name>A0A8X8KDL1_ACIGI</name>
<dbReference type="Proteomes" id="UP000887320">
    <property type="component" value="Unassembled WGS sequence"/>
</dbReference>
<reference evidence="1" key="1">
    <citation type="submission" date="2021-07" db="EMBL/GenBank/DDBJ databases">
        <authorList>
            <person name="Fernandez M."/>
            <person name="Pereira P."/>
            <person name="Torres Tejerizo G.A."/>
            <person name="Gonzalez P."/>
            <person name="Agostini E."/>
        </authorList>
    </citation>
    <scope>NUCLEOTIDE SEQUENCE</scope>
    <source>
        <strain evidence="1">SFC 500-1A</strain>
    </source>
</reference>
<organism evidence="1 2">
    <name type="scientific">Acinetobacter guillouiae</name>
    <name type="common">Acinetobacter genomosp. 11</name>
    <dbReference type="NCBI Taxonomy" id="106649"/>
    <lineage>
        <taxon>Bacteria</taxon>
        <taxon>Pseudomonadati</taxon>
        <taxon>Pseudomonadota</taxon>
        <taxon>Gammaproteobacteria</taxon>
        <taxon>Moraxellales</taxon>
        <taxon>Moraxellaceae</taxon>
        <taxon>Acinetobacter</taxon>
    </lineage>
</organism>
<evidence type="ECO:0000313" key="2">
    <source>
        <dbReference type="Proteomes" id="UP000887320"/>
    </source>
</evidence>
<dbReference type="GO" id="GO:0016788">
    <property type="term" value="F:hydrolase activity, acting on ester bonds"/>
    <property type="evidence" value="ECO:0007669"/>
    <property type="project" value="UniProtKB-ARBA"/>
</dbReference>
<accession>A0A8X8KDL1</accession>
<dbReference type="AlphaFoldDB" id="A0A8X8KDL1"/>
<dbReference type="CDD" id="cd00229">
    <property type="entry name" value="SGNH_hydrolase"/>
    <property type="match status" value="1"/>
</dbReference>
<gene>
    <name evidence="1" type="ORF">KW868_16195</name>
</gene>
<sequence length="781" mass="87849">MSIPEIEKFIGTTVTENQFKQAYTQLIQTLDLEVANQNLVIDTNIVIDFINNRLNGGGGLVANGSVYIDGIPVGQSLVLEPEDEGYPLGLRKICINKQTKQFKIFNSLEKNSSEYLLLGVLWQRKWMTFSNGPQQPTIIANGIETYKGSIANLKYAADGEIVGGSLYLNKENKKISGTFTLYSSEYRDWLVADISYAGDLTAIVYDKTTNEVKALTDTDVLSPSHIVIAKVVGDYIFATSLNSTFQQEGNQKFKIVGKVDSRHLSSEPAFMSDDLRLKIDFSTGKLNVLQSGFIFCNGGYIPINSSNIINFNQIDPAFVRYLSFTISDSNFKFSQTRPINLGNQEVLLGYVYNYKFYGFGDFKNKITILNSSGQIIEDSSNTDVFNELNQRALLPNKLFFIENRALPLYKDSIFSNPKVGLEKVRTWIDTNNTDTLKRYIPVQQQTILNPSDISNNVQFVYAHSSIANKRYWKNVGVNKAVQSKLNRSFNMLCFGDSLTQVGTPWTLKNKLESLGAIVTSVGTFWSTESPNELPSEGRGYWNYRGFIGKDNVSGGTEHTRSEGGKTRTAKFENPFLKLATAQDKADHPTWCFRFTGSQKELSYTEDTDKTGNFYIFDFDWYMTKHSVPSPDFITIGLSTNDINLDRDVYSRDEVMTYMQLGLEIMIKQIHKVLPNVPIGVIPCPAWSATENGFNTFCADTATWIELCLKKVAQLKLSHSNLEVIPVYMHMNRDMGYPIVNNQALSVDSDVQVGTINDWVHYDQVGRDQYAEVVAGWLANVI</sequence>
<protein>
    <submittedName>
        <fullName evidence="1">SGNH/GDSL hydrolase family protein</fullName>
    </submittedName>
</protein>
<dbReference type="Gene3D" id="3.40.50.1110">
    <property type="entry name" value="SGNH hydrolase"/>
    <property type="match status" value="1"/>
</dbReference>
<dbReference type="InterPro" id="IPR036514">
    <property type="entry name" value="SGNH_hydro_sf"/>
</dbReference>
<keyword evidence="1" id="KW-0378">Hydrolase</keyword>
<proteinExistence type="predicted"/>
<dbReference type="RefSeq" id="WP_234623950.1">
    <property type="nucleotide sequence ID" value="NZ_JAHWXT010000006.1"/>
</dbReference>
<comment type="caution">
    <text evidence="1">The sequence shown here is derived from an EMBL/GenBank/DDBJ whole genome shotgun (WGS) entry which is preliminary data.</text>
</comment>